<dbReference type="SMART" id="SM00473">
    <property type="entry name" value="PAN_AP"/>
    <property type="match status" value="1"/>
</dbReference>
<evidence type="ECO:0000259" key="13">
    <source>
        <dbReference type="PROSITE" id="PS50011"/>
    </source>
</evidence>
<keyword evidence="12" id="KW-0472">Membrane</keyword>
<dbReference type="FunFam" id="1.10.510.10:FF:001019">
    <property type="entry name" value="G-type lectin S-receptor-like serine/threonine-protein kinase B120"/>
    <property type="match status" value="1"/>
</dbReference>
<dbReference type="InterPro" id="IPR000719">
    <property type="entry name" value="Prot_kinase_dom"/>
</dbReference>
<organism evidence="15 16">
    <name type="scientific">Cicer arietinum</name>
    <name type="common">Chickpea</name>
    <name type="synonym">Garbanzo</name>
    <dbReference type="NCBI Taxonomy" id="3827"/>
    <lineage>
        <taxon>Eukaryota</taxon>
        <taxon>Viridiplantae</taxon>
        <taxon>Streptophyta</taxon>
        <taxon>Embryophyta</taxon>
        <taxon>Tracheophyta</taxon>
        <taxon>Spermatophyta</taxon>
        <taxon>Magnoliopsida</taxon>
        <taxon>eudicotyledons</taxon>
        <taxon>Gunneridae</taxon>
        <taxon>Pentapetalae</taxon>
        <taxon>rosids</taxon>
        <taxon>fabids</taxon>
        <taxon>Fabales</taxon>
        <taxon>Fabaceae</taxon>
        <taxon>Papilionoideae</taxon>
        <taxon>50 kb inversion clade</taxon>
        <taxon>NPAAA clade</taxon>
        <taxon>Hologalegina</taxon>
        <taxon>IRL clade</taxon>
        <taxon>Cicereae</taxon>
        <taxon>Cicer</taxon>
    </lineage>
</organism>
<evidence type="ECO:0000313" key="15">
    <source>
        <dbReference type="Proteomes" id="UP000087171"/>
    </source>
</evidence>
<dbReference type="EC" id="2.7.11.1" evidence="1"/>
<dbReference type="InterPro" id="IPR011009">
    <property type="entry name" value="Kinase-like_dom_sf"/>
</dbReference>
<dbReference type="InterPro" id="IPR003609">
    <property type="entry name" value="Pan_app"/>
</dbReference>
<evidence type="ECO:0000256" key="8">
    <source>
        <dbReference type="ARBA" id="ARBA00023157"/>
    </source>
</evidence>
<evidence type="ECO:0000256" key="7">
    <source>
        <dbReference type="ARBA" id="ARBA00022840"/>
    </source>
</evidence>
<keyword evidence="8" id="KW-1015">Disulfide bond</keyword>
<dbReference type="InterPro" id="IPR001245">
    <property type="entry name" value="Ser-Thr/Tyr_kinase_cat_dom"/>
</dbReference>
<dbReference type="Pfam" id="PF07714">
    <property type="entry name" value="PK_Tyr_Ser-Thr"/>
    <property type="match status" value="1"/>
</dbReference>
<dbReference type="OrthoDB" id="4062651at2759"/>
<sequence>MECDVYGVCGTFASCNSQSSPICSCLKGFEPMNKEEWNRKNWIGGCIRRTPLQKCEKKSIKKKSTESKADDFLKLQMVKVPDFADGSSLSLSPDTCRSQCLGNCSCVAYSYDADIGCMSWTGNLVDIQQFSYGGLDLYVRVAYTEIGKHFMLVIICATNKEGNKPVIIIITVITGTVLVLVCAYIMWRRISNHHVKLQELLLFNFGKLATATNNFNSSNKLGQGGFGPVYKEALSNGQEIAVKILSTASGQGLKEFTNEVVVISKFLHRNLVRLLGCCVEGKEKMLIYEYMPNKSLDAFLFDSSESKILDWSKRFSIIERIARGLLYLHRDSWLKIILRDLKPSNILLDNELNPKISDFGTARIFGGSEDQENTRSVVGTYGYMSTEYAMQGLFSDKSDVFSFRVLLLEIVSGRRNSSFYDCEDSLTLLGFVSILNYLI</sequence>
<feature type="transmembrane region" description="Helical" evidence="12">
    <location>
        <begin position="166"/>
        <end position="187"/>
    </location>
</feature>
<dbReference type="GO" id="GO:0048544">
    <property type="term" value="P:recognition of pollen"/>
    <property type="evidence" value="ECO:0007669"/>
    <property type="project" value="InterPro"/>
</dbReference>
<keyword evidence="7" id="KW-0067">ATP-binding</keyword>
<dbReference type="Proteomes" id="UP000087171">
    <property type="component" value="Unplaced"/>
</dbReference>
<dbReference type="PROSITE" id="PS50948">
    <property type="entry name" value="PAN"/>
    <property type="match status" value="1"/>
</dbReference>
<comment type="catalytic activity">
    <reaction evidence="10">
        <text>L-threonyl-[protein] + ATP = O-phospho-L-threonyl-[protein] + ADP + H(+)</text>
        <dbReference type="Rhea" id="RHEA:46608"/>
        <dbReference type="Rhea" id="RHEA-COMP:11060"/>
        <dbReference type="Rhea" id="RHEA-COMP:11605"/>
        <dbReference type="ChEBI" id="CHEBI:15378"/>
        <dbReference type="ChEBI" id="CHEBI:30013"/>
        <dbReference type="ChEBI" id="CHEBI:30616"/>
        <dbReference type="ChEBI" id="CHEBI:61977"/>
        <dbReference type="ChEBI" id="CHEBI:456216"/>
        <dbReference type="EC" id="2.7.11.1"/>
    </reaction>
</comment>
<keyword evidence="5" id="KW-0547">Nucleotide-binding</keyword>
<dbReference type="InterPro" id="IPR000858">
    <property type="entry name" value="S_locus_glycoprot_dom"/>
</dbReference>
<comment type="catalytic activity">
    <reaction evidence="11">
        <text>L-seryl-[protein] + ATP = O-phospho-L-seryl-[protein] + ADP + H(+)</text>
        <dbReference type="Rhea" id="RHEA:17989"/>
        <dbReference type="Rhea" id="RHEA-COMP:9863"/>
        <dbReference type="Rhea" id="RHEA-COMP:11604"/>
        <dbReference type="ChEBI" id="CHEBI:15378"/>
        <dbReference type="ChEBI" id="CHEBI:29999"/>
        <dbReference type="ChEBI" id="CHEBI:30616"/>
        <dbReference type="ChEBI" id="CHEBI:83421"/>
        <dbReference type="ChEBI" id="CHEBI:456216"/>
        <dbReference type="EC" id="2.7.11.1"/>
    </reaction>
</comment>
<feature type="domain" description="Protein kinase" evidence="13">
    <location>
        <begin position="215"/>
        <end position="439"/>
    </location>
</feature>
<dbReference type="CDD" id="cd01098">
    <property type="entry name" value="PAN_AP_plant"/>
    <property type="match status" value="1"/>
</dbReference>
<dbReference type="SUPFAM" id="SSF56112">
    <property type="entry name" value="Protein kinase-like (PK-like)"/>
    <property type="match status" value="1"/>
</dbReference>
<keyword evidence="4" id="KW-0732">Signal</keyword>
<evidence type="ECO:0000256" key="1">
    <source>
        <dbReference type="ARBA" id="ARBA00012513"/>
    </source>
</evidence>
<dbReference type="Gene3D" id="1.10.510.10">
    <property type="entry name" value="Transferase(Phosphotransferase) domain 1"/>
    <property type="match status" value="1"/>
</dbReference>
<dbReference type="PROSITE" id="PS50011">
    <property type="entry name" value="PROTEIN_KINASE_DOM"/>
    <property type="match status" value="1"/>
</dbReference>
<dbReference type="FunFam" id="3.30.200.20:FF:000195">
    <property type="entry name" value="G-type lectin S-receptor-like serine/threonine-protein kinase"/>
    <property type="match status" value="1"/>
</dbReference>
<dbReference type="GO" id="GO:0004674">
    <property type="term" value="F:protein serine/threonine kinase activity"/>
    <property type="evidence" value="ECO:0007669"/>
    <property type="project" value="UniProtKB-KW"/>
</dbReference>
<dbReference type="PANTHER" id="PTHR27002">
    <property type="entry name" value="RECEPTOR-LIKE SERINE/THREONINE-PROTEIN KINASE SD1-8"/>
    <property type="match status" value="1"/>
</dbReference>
<evidence type="ECO:0000256" key="9">
    <source>
        <dbReference type="ARBA" id="ARBA00023180"/>
    </source>
</evidence>
<keyword evidence="6" id="KW-0418">Kinase</keyword>
<dbReference type="Gene3D" id="3.30.200.20">
    <property type="entry name" value="Phosphorylase Kinase, domain 1"/>
    <property type="match status" value="1"/>
</dbReference>
<dbReference type="AlphaFoldDB" id="A0A3Q7YC42"/>
<dbReference type="Pfam" id="PF00954">
    <property type="entry name" value="S_locus_glycop"/>
    <property type="match status" value="1"/>
</dbReference>
<gene>
    <name evidence="16" type="primary">LOC101489619</name>
</gene>
<keyword evidence="2" id="KW-0723">Serine/threonine-protein kinase</keyword>
<keyword evidence="3" id="KW-0808">Transferase</keyword>
<dbReference type="Pfam" id="PF08276">
    <property type="entry name" value="PAN_2"/>
    <property type="match status" value="1"/>
</dbReference>
<evidence type="ECO:0000256" key="10">
    <source>
        <dbReference type="ARBA" id="ARBA00047899"/>
    </source>
</evidence>
<keyword evidence="12" id="KW-0812">Transmembrane</keyword>
<evidence type="ECO:0000256" key="11">
    <source>
        <dbReference type="ARBA" id="ARBA00048679"/>
    </source>
</evidence>
<evidence type="ECO:0000256" key="5">
    <source>
        <dbReference type="ARBA" id="ARBA00022741"/>
    </source>
</evidence>
<feature type="domain" description="Apple" evidence="14">
    <location>
        <begin position="55"/>
        <end position="142"/>
    </location>
</feature>
<dbReference type="GO" id="GO:0005524">
    <property type="term" value="F:ATP binding"/>
    <property type="evidence" value="ECO:0007669"/>
    <property type="project" value="UniProtKB-KW"/>
</dbReference>
<evidence type="ECO:0000256" key="2">
    <source>
        <dbReference type="ARBA" id="ARBA00022527"/>
    </source>
</evidence>
<evidence type="ECO:0000256" key="3">
    <source>
        <dbReference type="ARBA" id="ARBA00022679"/>
    </source>
</evidence>
<evidence type="ECO:0000256" key="4">
    <source>
        <dbReference type="ARBA" id="ARBA00022729"/>
    </source>
</evidence>
<dbReference type="STRING" id="3827.A0A3Q7YC42"/>
<accession>A0A3Q7YC42</accession>
<dbReference type="RefSeq" id="XP_027187110.1">
    <property type="nucleotide sequence ID" value="XM_027331309.1"/>
</dbReference>
<dbReference type="PANTHER" id="PTHR27002:SF1105">
    <property type="entry name" value="S-LOCUS LECTIN KINASE FAMILY PROTEIN"/>
    <property type="match status" value="1"/>
</dbReference>
<evidence type="ECO:0000313" key="16">
    <source>
        <dbReference type="RefSeq" id="XP_027187110.1"/>
    </source>
</evidence>
<keyword evidence="9" id="KW-0325">Glycoprotein</keyword>
<dbReference type="SMART" id="SM00220">
    <property type="entry name" value="S_TKc"/>
    <property type="match status" value="1"/>
</dbReference>
<name>A0A3Q7YC42_CICAR</name>
<dbReference type="GO" id="GO:0005886">
    <property type="term" value="C:plasma membrane"/>
    <property type="evidence" value="ECO:0007669"/>
    <property type="project" value="TreeGrafter"/>
</dbReference>
<evidence type="ECO:0000259" key="14">
    <source>
        <dbReference type="PROSITE" id="PS50948"/>
    </source>
</evidence>
<proteinExistence type="predicted"/>
<evidence type="ECO:0000256" key="12">
    <source>
        <dbReference type="SAM" id="Phobius"/>
    </source>
</evidence>
<keyword evidence="12" id="KW-1133">Transmembrane helix</keyword>
<evidence type="ECO:0000256" key="6">
    <source>
        <dbReference type="ARBA" id="ARBA00022777"/>
    </source>
</evidence>
<protein>
    <recommendedName>
        <fullName evidence="1">non-specific serine/threonine protein kinase</fullName>
        <ecNumber evidence="1">2.7.11.1</ecNumber>
    </recommendedName>
</protein>
<reference evidence="16" key="1">
    <citation type="submission" date="2025-08" db="UniProtKB">
        <authorList>
            <consortium name="RefSeq"/>
        </authorList>
    </citation>
    <scope>IDENTIFICATION</scope>
    <source>
        <tissue evidence="16">Etiolated seedlings</tissue>
    </source>
</reference>
<keyword evidence="15" id="KW-1185">Reference proteome</keyword>